<evidence type="ECO:0000313" key="3">
    <source>
        <dbReference type="EMBL" id="KMQ59540.1"/>
    </source>
</evidence>
<dbReference type="EMBL" id="LFND01000007">
    <property type="protein sequence ID" value="KMQ59540.1"/>
    <property type="molecule type" value="Genomic_DNA"/>
</dbReference>
<keyword evidence="4" id="KW-1185">Reference proteome</keyword>
<protein>
    <recommendedName>
        <fullName evidence="2">HTH cro/C1-type domain-containing protein</fullName>
    </recommendedName>
</protein>
<proteinExistence type="predicted"/>
<dbReference type="RefSeq" id="WP_048508597.1">
    <property type="nucleotide sequence ID" value="NZ_LFND01000007.1"/>
</dbReference>
<comment type="caution">
    <text evidence="3">The sequence shown here is derived from an EMBL/GenBank/DDBJ whole genome shotgun (WGS) entry which is preliminary data.</text>
</comment>
<feature type="domain" description="HTH cro/C1-type" evidence="2">
    <location>
        <begin position="8"/>
        <end position="62"/>
    </location>
</feature>
<dbReference type="PROSITE" id="PS50943">
    <property type="entry name" value="HTH_CROC1"/>
    <property type="match status" value="1"/>
</dbReference>
<name>A0A0J7KQM0_9FLAO</name>
<dbReference type="PATRIC" id="fig|558151.6.peg.4387"/>
<organism evidence="3 4">
    <name type="scientific">Chryseobacterium angstadtii</name>
    <dbReference type="NCBI Taxonomy" id="558151"/>
    <lineage>
        <taxon>Bacteria</taxon>
        <taxon>Pseudomonadati</taxon>
        <taxon>Bacteroidota</taxon>
        <taxon>Flavobacteriia</taxon>
        <taxon>Flavobacteriales</taxon>
        <taxon>Weeksellaceae</taxon>
        <taxon>Chryseobacterium group</taxon>
        <taxon>Chryseobacterium</taxon>
    </lineage>
</organism>
<dbReference type="SMART" id="SM00530">
    <property type="entry name" value="HTH_XRE"/>
    <property type="match status" value="1"/>
</dbReference>
<dbReference type="Pfam" id="PF01381">
    <property type="entry name" value="HTH_3"/>
    <property type="match status" value="1"/>
</dbReference>
<gene>
    <name evidence="3" type="ORF">ACM46_20895</name>
</gene>
<evidence type="ECO:0000313" key="4">
    <source>
        <dbReference type="Proteomes" id="UP000036261"/>
    </source>
</evidence>
<dbReference type="InterPro" id="IPR001387">
    <property type="entry name" value="Cro/C1-type_HTH"/>
</dbReference>
<evidence type="ECO:0000256" key="1">
    <source>
        <dbReference type="ARBA" id="ARBA00023125"/>
    </source>
</evidence>
<sequence length="128" mass="14554">MSTIGTKLARLRRKKGFSQDEVAARLNVSQPAYHKWETGLSRPTDEHIMKICELFEIEIEELLQDDPSTFNNNTISDSTVLNSSNSIISNINLLSPELMQQVLKNQQQITETLNTQNKLIEILIGKLK</sequence>
<evidence type="ECO:0000259" key="2">
    <source>
        <dbReference type="PROSITE" id="PS50943"/>
    </source>
</evidence>
<dbReference type="OrthoDB" id="959032at2"/>
<dbReference type="PANTHER" id="PTHR46558:SF13">
    <property type="entry name" value="HTH-TYPE TRANSCRIPTIONAL REGULATOR IMMR"/>
    <property type="match status" value="1"/>
</dbReference>
<keyword evidence="1" id="KW-0238">DNA-binding</keyword>
<dbReference type="STRING" id="558151.ACM46_20895"/>
<dbReference type="CDD" id="cd00093">
    <property type="entry name" value="HTH_XRE"/>
    <property type="match status" value="1"/>
</dbReference>
<dbReference type="InterPro" id="IPR010982">
    <property type="entry name" value="Lambda_DNA-bd_dom_sf"/>
</dbReference>
<dbReference type="SUPFAM" id="SSF47413">
    <property type="entry name" value="lambda repressor-like DNA-binding domains"/>
    <property type="match status" value="1"/>
</dbReference>
<dbReference type="AlphaFoldDB" id="A0A0J7KQM0"/>
<dbReference type="Proteomes" id="UP000036261">
    <property type="component" value="Unassembled WGS sequence"/>
</dbReference>
<dbReference type="PANTHER" id="PTHR46558">
    <property type="entry name" value="TRACRIPTIONAL REGULATORY PROTEIN-RELATED-RELATED"/>
    <property type="match status" value="1"/>
</dbReference>
<dbReference type="GO" id="GO:0003677">
    <property type="term" value="F:DNA binding"/>
    <property type="evidence" value="ECO:0007669"/>
    <property type="project" value="UniProtKB-KW"/>
</dbReference>
<accession>A0A0J7KQM0</accession>
<reference evidence="3 4" key="1">
    <citation type="journal article" date="2013" name="Int. J. Syst. Evol. Microbiol.">
        <title>Chryseobacterium angstadtii sp. nov., isolated from a newt tank.</title>
        <authorList>
            <person name="Kirk K.E."/>
            <person name="Hoffman J.A."/>
            <person name="Smith K.A."/>
            <person name="Strahan B.L."/>
            <person name="Failor K.C."/>
            <person name="Krebs J.E."/>
            <person name="Gale A.N."/>
            <person name="Do T.D."/>
            <person name="Sontag T.C."/>
            <person name="Batties A.M."/>
            <person name="Mistiszyn K."/>
            <person name="Newman J.D."/>
        </authorList>
    </citation>
    <scope>NUCLEOTIDE SEQUENCE [LARGE SCALE GENOMIC DNA]</scope>
    <source>
        <strain evidence="3 4">KM</strain>
    </source>
</reference>
<dbReference type="Gene3D" id="1.10.260.40">
    <property type="entry name" value="lambda repressor-like DNA-binding domains"/>
    <property type="match status" value="1"/>
</dbReference>